<evidence type="ECO:0000256" key="2">
    <source>
        <dbReference type="ARBA" id="ARBA00008472"/>
    </source>
</evidence>
<dbReference type="GO" id="GO:0030964">
    <property type="term" value="C:NADH dehydrogenase complex"/>
    <property type="evidence" value="ECO:0007669"/>
    <property type="project" value="TreeGrafter"/>
</dbReference>
<dbReference type="EC" id="7.1.1.-" evidence="7"/>
<evidence type="ECO:0000256" key="5">
    <source>
        <dbReference type="ARBA" id="ARBA00022989"/>
    </source>
</evidence>
<keyword evidence="4 7" id="KW-0812">Transmembrane</keyword>
<dbReference type="InterPro" id="IPR038430">
    <property type="entry name" value="NDAH_ubi_oxred_su3_sf"/>
</dbReference>
<dbReference type="PANTHER" id="PTHR11058">
    <property type="entry name" value="NADH-UBIQUINONE OXIDOREDUCTASE CHAIN 3"/>
    <property type="match status" value="1"/>
</dbReference>
<dbReference type="Pfam" id="PF00507">
    <property type="entry name" value="Oxidored_q4"/>
    <property type="match status" value="1"/>
</dbReference>
<keyword evidence="5 9" id="KW-1133">Transmembrane helix</keyword>
<protein>
    <recommendedName>
        <fullName evidence="7">NADH-quinone oxidoreductase subunit</fullName>
        <ecNumber evidence="7">7.1.1.-</ecNumber>
    </recommendedName>
</protein>
<dbReference type="Proteomes" id="UP000553209">
    <property type="component" value="Unassembled WGS sequence"/>
</dbReference>
<dbReference type="InterPro" id="IPR000440">
    <property type="entry name" value="NADH_UbQ/plastoQ_OxRdtase_su3"/>
</dbReference>
<organism evidence="10 11">
    <name type="scientific">Nocardiopsis alborubida</name>
    <dbReference type="NCBI Taxonomy" id="146802"/>
    <lineage>
        <taxon>Bacteria</taxon>
        <taxon>Bacillati</taxon>
        <taxon>Actinomycetota</taxon>
        <taxon>Actinomycetes</taxon>
        <taxon>Streptosporangiales</taxon>
        <taxon>Nocardiopsidaceae</taxon>
        <taxon>Nocardiopsis</taxon>
    </lineage>
</organism>
<evidence type="ECO:0000256" key="7">
    <source>
        <dbReference type="RuleBase" id="RU003639"/>
    </source>
</evidence>
<evidence type="ECO:0000256" key="6">
    <source>
        <dbReference type="ARBA" id="ARBA00023136"/>
    </source>
</evidence>
<proteinExistence type="inferred from homology"/>
<evidence type="ECO:0000256" key="4">
    <source>
        <dbReference type="ARBA" id="ARBA00022692"/>
    </source>
</evidence>
<comment type="function">
    <text evidence="7">NDH-1 shuttles electrons from NADH, via FMN and iron-sulfur (Fe-S) centers, to quinones in the respiratory chain.</text>
</comment>
<gene>
    <name evidence="10" type="ORF">HGB44_03155</name>
</gene>
<name>A0A7X6MBF6_9ACTN</name>
<feature type="transmembrane region" description="Helical" evidence="9">
    <location>
        <begin position="6"/>
        <end position="24"/>
    </location>
</feature>
<comment type="caution">
    <text evidence="10">The sequence shown here is derived from an EMBL/GenBank/DDBJ whole genome shotgun (WGS) entry which is preliminary data.</text>
</comment>
<dbReference type="Gene3D" id="1.20.58.1610">
    <property type="entry name" value="NADH:ubiquinone/plastoquinone oxidoreductase, chain 3"/>
    <property type="match status" value="1"/>
</dbReference>
<dbReference type="GO" id="GO:0008137">
    <property type="term" value="F:NADH dehydrogenase (ubiquinone) activity"/>
    <property type="evidence" value="ECO:0007669"/>
    <property type="project" value="InterPro"/>
</dbReference>
<comment type="subcellular location">
    <subcellularLocation>
        <location evidence="7">Cell membrane</location>
        <topology evidence="7">Multi-pass membrane protein</topology>
    </subcellularLocation>
    <subcellularLocation>
        <location evidence="1">Membrane</location>
    </subcellularLocation>
</comment>
<keyword evidence="7" id="KW-0520">NAD</keyword>
<feature type="compositionally biased region" description="Basic and acidic residues" evidence="8">
    <location>
        <begin position="129"/>
        <end position="138"/>
    </location>
</feature>
<dbReference type="RefSeq" id="WP_082768317.1">
    <property type="nucleotide sequence ID" value="NZ_JAAXPG010000002.1"/>
</dbReference>
<dbReference type="PANTHER" id="PTHR11058:SF9">
    <property type="entry name" value="NADH-UBIQUINONE OXIDOREDUCTASE CHAIN 3"/>
    <property type="match status" value="1"/>
</dbReference>
<comment type="similarity">
    <text evidence="2 7">Belongs to the complex I subunit 3 family.</text>
</comment>
<dbReference type="GO" id="GO:0005886">
    <property type="term" value="C:plasma membrane"/>
    <property type="evidence" value="ECO:0007669"/>
    <property type="project" value="UniProtKB-SubCell"/>
</dbReference>
<evidence type="ECO:0000313" key="10">
    <source>
        <dbReference type="EMBL" id="NKY96675.1"/>
    </source>
</evidence>
<dbReference type="AlphaFoldDB" id="A0A7X6MBF6"/>
<comment type="catalytic activity">
    <reaction evidence="7">
        <text>a quinone + NADH + 5 H(+)(in) = a quinol + NAD(+) + 4 H(+)(out)</text>
        <dbReference type="Rhea" id="RHEA:57888"/>
        <dbReference type="ChEBI" id="CHEBI:15378"/>
        <dbReference type="ChEBI" id="CHEBI:24646"/>
        <dbReference type="ChEBI" id="CHEBI:57540"/>
        <dbReference type="ChEBI" id="CHEBI:57945"/>
        <dbReference type="ChEBI" id="CHEBI:132124"/>
    </reaction>
</comment>
<keyword evidence="7" id="KW-0874">Quinone</keyword>
<feature type="region of interest" description="Disordered" evidence="8">
    <location>
        <begin position="114"/>
        <end position="145"/>
    </location>
</feature>
<accession>A0A7X6MBF6</accession>
<keyword evidence="6 9" id="KW-0472">Membrane</keyword>
<feature type="transmembrane region" description="Helical" evidence="9">
    <location>
        <begin position="58"/>
        <end position="80"/>
    </location>
</feature>
<evidence type="ECO:0000256" key="3">
    <source>
        <dbReference type="ARBA" id="ARBA00022448"/>
    </source>
</evidence>
<keyword evidence="11" id="KW-1185">Reference proteome</keyword>
<evidence type="ECO:0000256" key="8">
    <source>
        <dbReference type="SAM" id="MobiDB-lite"/>
    </source>
</evidence>
<evidence type="ECO:0000256" key="9">
    <source>
        <dbReference type="SAM" id="Phobius"/>
    </source>
</evidence>
<sequence length="145" mass="15733">MEDFGSALVLAGVVAALVLGVYGVSAAVRLRRAPVTVAPFLSGEAVTEHAVSRYHVRWYTVTLLFLAFDMEMVFMYPWVLVVTDKGAPAVVEMFAFLAVLAAAVVYAWRKGHSGGPDGMAAAPRRTARLHRDRDRHTADGVSCRV</sequence>
<keyword evidence="3" id="KW-0813">Transport</keyword>
<evidence type="ECO:0000256" key="1">
    <source>
        <dbReference type="ARBA" id="ARBA00004370"/>
    </source>
</evidence>
<reference evidence="10 11" key="1">
    <citation type="submission" date="2020-04" db="EMBL/GenBank/DDBJ databases">
        <title>MicrobeNet Type strains.</title>
        <authorList>
            <person name="Nicholson A.C."/>
        </authorList>
    </citation>
    <scope>NUCLEOTIDE SEQUENCE [LARGE SCALE GENOMIC DNA]</scope>
    <source>
        <strain evidence="10 11">ATCC 23612</strain>
    </source>
</reference>
<dbReference type="GO" id="GO:0048038">
    <property type="term" value="F:quinone binding"/>
    <property type="evidence" value="ECO:0007669"/>
    <property type="project" value="UniProtKB-KW"/>
</dbReference>
<feature type="transmembrane region" description="Helical" evidence="9">
    <location>
        <begin position="86"/>
        <end position="108"/>
    </location>
</feature>
<dbReference type="EMBL" id="JAAXPG010000002">
    <property type="protein sequence ID" value="NKY96675.1"/>
    <property type="molecule type" value="Genomic_DNA"/>
</dbReference>
<evidence type="ECO:0000313" key="11">
    <source>
        <dbReference type="Proteomes" id="UP000553209"/>
    </source>
</evidence>